<dbReference type="PANTHER" id="PTHR10775:SF185">
    <property type="entry name" value="OS08G0208400 PROTEIN"/>
    <property type="match status" value="1"/>
</dbReference>
<evidence type="ECO:0000259" key="4">
    <source>
        <dbReference type="Pfam" id="PF13963"/>
    </source>
</evidence>
<evidence type="ECO:0000259" key="2">
    <source>
        <dbReference type="Pfam" id="PF13952"/>
    </source>
</evidence>
<protein>
    <recommendedName>
        <fullName evidence="7">Transposase</fullName>
    </recommendedName>
</protein>
<evidence type="ECO:0000259" key="3">
    <source>
        <dbReference type="Pfam" id="PF13960"/>
    </source>
</evidence>
<dbReference type="InterPro" id="IPR004242">
    <property type="entry name" value="Transposase_21"/>
</dbReference>
<dbReference type="InterPro" id="IPR029480">
    <property type="entry name" value="Transpos_assoc"/>
</dbReference>
<organism evidence="5 6">
    <name type="scientific">Centaurea solstitialis</name>
    <name type="common">yellow star-thistle</name>
    <dbReference type="NCBI Taxonomy" id="347529"/>
    <lineage>
        <taxon>Eukaryota</taxon>
        <taxon>Viridiplantae</taxon>
        <taxon>Streptophyta</taxon>
        <taxon>Embryophyta</taxon>
        <taxon>Tracheophyta</taxon>
        <taxon>Spermatophyta</taxon>
        <taxon>Magnoliopsida</taxon>
        <taxon>eudicotyledons</taxon>
        <taxon>Gunneridae</taxon>
        <taxon>Pentapetalae</taxon>
        <taxon>asterids</taxon>
        <taxon>campanulids</taxon>
        <taxon>Asterales</taxon>
        <taxon>Asteraceae</taxon>
        <taxon>Carduoideae</taxon>
        <taxon>Cardueae</taxon>
        <taxon>Centaureinae</taxon>
        <taxon>Centaurea</taxon>
    </lineage>
</organism>
<feature type="non-terminal residue" evidence="5">
    <location>
        <position position="1336"/>
    </location>
</feature>
<name>A0AA38TZ44_9ASTR</name>
<evidence type="ECO:0000313" key="5">
    <source>
        <dbReference type="EMBL" id="KAJ9563056.1"/>
    </source>
</evidence>
<feature type="domain" description="Transposase-associated" evidence="4">
    <location>
        <begin position="5"/>
        <end position="78"/>
    </location>
</feature>
<gene>
    <name evidence="5" type="ORF">OSB04_008216</name>
</gene>
<dbReference type="PANTHER" id="PTHR10775">
    <property type="entry name" value="OS08G0208400 PROTEIN"/>
    <property type="match status" value="1"/>
</dbReference>
<dbReference type="InterPro" id="IPR025452">
    <property type="entry name" value="DUF4218"/>
</dbReference>
<dbReference type="Pfam" id="PF13963">
    <property type="entry name" value="Transpos_assoc"/>
    <property type="match status" value="1"/>
</dbReference>
<dbReference type="Pfam" id="PF13952">
    <property type="entry name" value="DUF4216"/>
    <property type="match status" value="1"/>
</dbReference>
<keyword evidence="6" id="KW-1185">Reference proteome</keyword>
<evidence type="ECO:0000313" key="6">
    <source>
        <dbReference type="Proteomes" id="UP001172457"/>
    </source>
</evidence>
<comment type="caution">
    <text evidence="5">The sequence shown here is derived from an EMBL/GenBank/DDBJ whole genome shotgun (WGS) entry which is preliminary data.</text>
</comment>
<reference evidence="5" key="1">
    <citation type="submission" date="2023-03" db="EMBL/GenBank/DDBJ databases">
        <title>Chromosome-scale reference genome and RAD-based genetic map of yellow starthistle (Centaurea solstitialis) reveal putative structural variation and QTLs associated with invader traits.</title>
        <authorList>
            <person name="Reatini B."/>
            <person name="Cang F.A."/>
            <person name="Jiang Q."/>
            <person name="Mckibben M.T.W."/>
            <person name="Barker M.S."/>
            <person name="Rieseberg L.H."/>
            <person name="Dlugosch K.M."/>
        </authorList>
    </citation>
    <scope>NUCLEOTIDE SEQUENCE</scope>
    <source>
        <strain evidence="5">CAN-66</strain>
        <tissue evidence="5">Leaf</tissue>
    </source>
</reference>
<feature type="domain" description="DUF4218" evidence="3">
    <location>
        <begin position="673"/>
        <end position="785"/>
    </location>
</feature>
<proteinExistence type="predicted"/>
<dbReference type="Pfam" id="PF13960">
    <property type="entry name" value="DUF4218"/>
    <property type="match status" value="1"/>
</dbReference>
<evidence type="ECO:0008006" key="7">
    <source>
        <dbReference type="Google" id="ProtNLM"/>
    </source>
</evidence>
<dbReference type="EMBL" id="JARYMX010000002">
    <property type="protein sequence ID" value="KAJ9563056.1"/>
    <property type="molecule type" value="Genomic_DNA"/>
</dbReference>
<accession>A0AA38TZ44</accession>
<feature type="domain" description="DUF4216" evidence="2">
    <location>
        <begin position="933"/>
        <end position="1005"/>
    </location>
</feature>
<feature type="region of interest" description="Disordered" evidence="1">
    <location>
        <begin position="1069"/>
        <end position="1089"/>
    </location>
</feature>
<evidence type="ECO:0000256" key="1">
    <source>
        <dbReference type="SAM" id="MobiDB-lite"/>
    </source>
</evidence>
<dbReference type="Pfam" id="PF02992">
    <property type="entry name" value="Transposase_21"/>
    <property type="match status" value="1"/>
</dbReference>
<feature type="compositionally biased region" description="Acidic residues" evidence="1">
    <location>
        <begin position="1072"/>
        <end position="1089"/>
    </location>
</feature>
<sequence>MTIDKSWTTIRRRNSKEFWTGLQAFMDIAKRHVNSDGKVRCPCKNCLNFMCHTPDLVESHIYRYGFQAGYKKWVYHGEVDTPSPIVAPRTDEMTDVINDLIGEANTNEEDADEGTEEGGSGVDKDFDELFEEVETELYPGCTWLSSLNFLAKMLHMKVLNKWTNSSFDQLLEFLKFAFPKSKIPTSYYEAKKKMRKIGLGYQSIHVCKNDCCLFWKENESKHYCPVCGESRWVDKNTKGKKVAHKVLRYFPLTPRLKRMYGSRHTAKNMTWHANGRSTEVGMMRHPVDGSAWKDFDTKYPEFAAEPRNVRLGLAADGFNPFGNMSLSYSMWPVILTTYNTPPWLCMKESSFMLTLLIPGPKSPGKDMDVFLRPLVDELKMLWAEGVQTRDAVTSTVFTMRAALLWTINDFPARSSLSGWSGQGYKACPTCNEDTPSCRVLGKTSYVGHRRFLSSNHRWRKSKLFDGKFEIRPPPRRLNSAAILKQLGHVPIRISGKHPRFGGMKRKRDPKELNWTKKSIFFELEYWSSLELKHNLDVMHVEKNICDSLLGTLLMNDKSKDTANARADLKEWGIRKELWLQEKDNKIFKPHPRYSFTIEDRRRFCQFVKGVKLPDGFGSNFKKKVTDNDTNITGLKSHDCHILMQRLLPLGVRGHLDADISTPIFELCTFFKQICARKLVVEDMKKAEDQLIMILCKLELIFPPAFFDIMIHLVMHLPEEAILGGPVYMRWMYPFERYMKKLKNYVRNKAKPEGSIAEGYVADEALTFCSMYLQGVQTKFNRPDRNADVVIPKRQLSVFGSQCRPASASRIVFLELADRKTAEWFILYNCPEIQVYMDQFNSEVQGGNLKQEFPSWFYMKMCRLREEGSPECTEELLSLAHGSNINAHSYSACIVNGVRFVVHSRDIQHTTQNSGVAVPGTDGFTFYGQLEEIIELRYLNGYSVVLFRCKWFNTDPTKGRSITKNNITSINVNFEWYKNEQFIFATQAKQVFYIEDPSQNRNWRVVEDVNHRKIWDYPSVDGINEIDVVHDNSSSDFELIVDLSESPCMDLERRGESSLVNDIPIAPVVDDGAFIDDDDDDEDDEDDEDEGIEFTEDNENFVAQYCSIESCIELWDWQPCLRLLLEDTVEMQEVTHLVNQINCRRHAKHHKKKRGMSRSRNLEVAFEANGSKPLPIEFDIKMETYKPVGPNGSKFTRFLGNMIGLRIPPYYRSWSHVPSEFKTSLMRRLREFFILDPNVPEWPQIITGIERDCQDLFKGRKSRLKTHFKKVGGYKNVANARRNPPGHVDLETWDKTVNLFVDPKIQKRSKTNSANRKHVKYSSLHGSSSYAASQYKK</sequence>
<dbReference type="InterPro" id="IPR025312">
    <property type="entry name" value="DUF4216"/>
</dbReference>
<dbReference type="Proteomes" id="UP001172457">
    <property type="component" value="Chromosome 2"/>
</dbReference>